<proteinExistence type="predicted"/>
<sequence>MPAHLIDHKKTLKNAELELHNKFQNITTLFSTAATKVTWDAFRGNQVVMGWKLNGMQRCAAGVYETMPEPPSLAARLLASHLAS</sequence>
<name>A0AAE0FPF0_9CHLO</name>
<dbReference type="Proteomes" id="UP001190700">
    <property type="component" value="Unassembled WGS sequence"/>
</dbReference>
<dbReference type="EMBL" id="LGRX02015600">
    <property type="protein sequence ID" value="KAK3263263.1"/>
    <property type="molecule type" value="Genomic_DNA"/>
</dbReference>
<gene>
    <name evidence="1" type="ORF">CYMTET_27920</name>
</gene>
<keyword evidence="2" id="KW-1185">Reference proteome</keyword>
<comment type="caution">
    <text evidence="1">The sequence shown here is derived from an EMBL/GenBank/DDBJ whole genome shotgun (WGS) entry which is preliminary data.</text>
</comment>
<dbReference type="AlphaFoldDB" id="A0AAE0FPF0"/>
<evidence type="ECO:0000313" key="2">
    <source>
        <dbReference type="Proteomes" id="UP001190700"/>
    </source>
</evidence>
<accession>A0AAE0FPF0</accession>
<evidence type="ECO:0000313" key="1">
    <source>
        <dbReference type="EMBL" id="KAK3263263.1"/>
    </source>
</evidence>
<protein>
    <submittedName>
        <fullName evidence="1">Uncharacterized protein</fullName>
    </submittedName>
</protein>
<reference evidence="1 2" key="1">
    <citation type="journal article" date="2015" name="Genome Biol. Evol.">
        <title>Comparative Genomics of a Bacterivorous Green Alga Reveals Evolutionary Causalities and Consequences of Phago-Mixotrophic Mode of Nutrition.</title>
        <authorList>
            <person name="Burns J.A."/>
            <person name="Paasch A."/>
            <person name="Narechania A."/>
            <person name="Kim E."/>
        </authorList>
    </citation>
    <scope>NUCLEOTIDE SEQUENCE [LARGE SCALE GENOMIC DNA]</scope>
    <source>
        <strain evidence="1 2">PLY_AMNH</strain>
    </source>
</reference>
<organism evidence="1 2">
    <name type="scientific">Cymbomonas tetramitiformis</name>
    <dbReference type="NCBI Taxonomy" id="36881"/>
    <lineage>
        <taxon>Eukaryota</taxon>
        <taxon>Viridiplantae</taxon>
        <taxon>Chlorophyta</taxon>
        <taxon>Pyramimonadophyceae</taxon>
        <taxon>Pyramimonadales</taxon>
        <taxon>Pyramimonadaceae</taxon>
        <taxon>Cymbomonas</taxon>
    </lineage>
</organism>